<evidence type="ECO:0000256" key="1">
    <source>
        <dbReference type="SAM" id="MobiDB-lite"/>
    </source>
</evidence>
<sequence>MSAVVSFQPGSVVRWRRKLHQIVEAVTATSVLLEDPEGGDPHVVPVWELAAPEKKPADDQDRRLLDALHPDDLAEARRRFAIIKPLVRTDRRTHEAVVAAAKAHNVGPSTVYRWIKTYEGRRLMSDLAPRRKGRPMPKRLDPKVEAVIESVIQEFYLTRQKPDGQRTIEEVHRRCRAADLPSPDPATVRARLKAIDPKEKVRRREGAKAAREKHALVKGEFPGADAPLAVVQIDHTLLDIIVVDEEMREPIGRPWLTLAIDVFSRMIFGYHLSLDKPSAFAVGLCLTHGMLEKQEELKSLGIKGEWPVWGKPRMVHADNGKDFRSHTVRDALDEHDVRYEFRPVATPHYGAHIERLCDTLENHIHAVPGSTFSNTKDRGDYDAEAKAVMTLQELRRWLLNLIVGAYHNRKHSTLRMPPIARWKEGIVGSERFTRPTGLPDRIADERRLRLDFLPYTMRSVQSEGIVWDKIWYRDPLLSQYVRVRDRGRPLRFKLRRDPTDISKLYFLDPGLRDYVEIPYLNYGRSSISLWDYKAAVNWLERQGKKAEDEQAIFDAFEEMHRITDMAKRETKKARRQRAKRDEMKRHRAELTLDPPGITAAAPGDPAMIGAAAAAGGATSARRGKAGKEHLALVVNNTGTGKPAGPPTQASDSGGMFDFSDEDIARGVETW</sequence>
<dbReference type="InterPro" id="IPR015378">
    <property type="entry name" value="Transposase-like_Mu_C"/>
</dbReference>
<dbReference type="InterPro" id="IPR012337">
    <property type="entry name" value="RNaseH-like_sf"/>
</dbReference>
<dbReference type="InterPro" id="IPR036397">
    <property type="entry name" value="RNaseH_sf"/>
</dbReference>
<evidence type="ECO:0000313" key="4">
    <source>
        <dbReference type="Proteomes" id="UP001596456"/>
    </source>
</evidence>
<dbReference type="EMBL" id="JBHTCM010000010">
    <property type="protein sequence ID" value="MFC7333148.1"/>
    <property type="molecule type" value="Genomic_DNA"/>
</dbReference>
<dbReference type="PROSITE" id="PS50994">
    <property type="entry name" value="INTEGRASE"/>
    <property type="match status" value="1"/>
</dbReference>
<comment type="caution">
    <text evidence="3">The sequence shown here is derived from an EMBL/GenBank/DDBJ whole genome shotgun (WGS) entry which is preliminary data.</text>
</comment>
<dbReference type="InterPro" id="IPR009057">
    <property type="entry name" value="Homeodomain-like_sf"/>
</dbReference>
<protein>
    <submittedName>
        <fullName evidence="3">Mu transposase C-terminal domain-containing protein</fullName>
    </submittedName>
</protein>
<dbReference type="SUPFAM" id="SSF53098">
    <property type="entry name" value="Ribonuclease H-like"/>
    <property type="match status" value="1"/>
</dbReference>
<organism evidence="3 4">
    <name type="scientific">Rhodocista pekingensis</name>
    <dbReference type="NCBI Taxonomy" id="201185"/>
    <lineage>
        <taxon>Bacteria</taxon>
        <taxon>Pseudomonadati</taxon>
        <taxon>Pseudomonadota</taxon>
        <taxon>Alphaproteobacteria</taxon>
        <taxon>Rhodospirillales</taxon>
        <taxon>Azospirillaceae</taxon>
        <taxon>Rhodocista</taxon>
    </lineage>
</organism>
<dbReference type="Pfam" id="PF13551">
    <property type="entry name" value="HTH_29"/>
    <property type="match status" value="1"/>
</dbReference>
<reference evidence="4" key="1">
    <citation type="journal article" date="2019" name="Int. J. Syst. Evol. Microbiol.">
        <title>The Global Catalogue of Microorganisms (GCM) 10K type strain sequencing project: providing services to taxonomists for standard genome sequencing and annotation.</title>
        <authorList>
            <consortium name="The Broad Institute Genomics Platform"/>
            <consortium name="The Broad Institute Genome Sequencing Center for Infectious Disease"/>
            <person name="Wu L."/>
            <person name="Ma J."/>
        </authorList>
    </citation>
    <scope>NUCLEOTIDE SEQUENCE [LARGE SCALE GENOMIC DNA]</scope>
    <source>
        <strain evidence="4">CGMCC 1.16275</strain>
    </source>
</reference>
<dbReference type="Pfam" id="PF09299">
    <property type="entry name" value="Mu-transpos_C"/>
    <property type="match status" value="1"/>
</dbReference>
<dbReference type="Gene3D" id="3.30.420.10">
    <property type="entry name" value="Ribonuclease H-like superfamily/Ribonuclease H"/>
    <property type="match status" value="1"/>
</dbReference>
<proteinExistence type="predicted"/>
<name>A0ABW2KV97_9PROT</name>
<keyword evidence="4" id="KW-1185">Reference proteome</keyword>
<dbReference type="RefSeq" id="WP_377358039.1">
    <property type="nucleotide sequence ID" value="NZ_JBHTCM010000010.1"/>
</dbReference>
<evidence type="ECO:0000313" key="3">
    <source>
        <dbReference type="EMBL" id="MFC7333148.1"/>
    </source>
</evidence>
<dbReference type="InterPro" id="IPR001584">
    <property type="entry name" value="Integrase_cat-core"/>
</dbReference>
<accession>A0ABW2KV97</accession>
<gene>
    <name evidence="3" type="ORF">ACFQPS_08230</name>
</gene>
<dbReference type="SUPFAM" id="SSF46689">
    <property type="entry name" value="Homeodomain-like"/>
    <property type="match status" value="1"/>
</dbReference>
<feature type="region of interest" description="Disordered" evidence="1">
    <location>
        <begin position="635"/>
        <end position="659"/>
    </location>
</feature>
<dbReference type="Proteomes" id="UP001596456">
    <property type="component" value="Unassembled WGS sequence"/>
</dbReference>
<evidence type="ECO:0000259" key="2">
    <source>
        <dbReference type="PROSITE" id="PS50994"/>
    </source>
</evidence>
<feature type="domain" description="Integrase catalytic" evidence="2">
    <location>
        <begin position="223"/>
        <end position="426"/>
    </location>
</feature>